<dbReference type="RefSeq" id="WP_158360004.1">
    <property type="nucleotide sequence ID" value="NZ_JAOQJF010000039.1"/>
</dbReference>
<dbReference type="EMBL" id="JAOQJF010000039">
    <property type="protein sequence ID" value="MCU6801105.1"/>
    <property type="molecule type" value="Genomic_DNA"/>
</dbReference>
<evidence type="ECO:0000256" key="1">
    <source>
        <dbReference type="SAM" id="SignalP"/>
    </source>
</evidence>
<proteinExistence type="predicted"/>
<keyword evidence="3" id="KW-1185">Reference proteome</keyword>
<accession>A0ABT2V2K8</accession>
<name>A0ABT2V2K8_9FIRM</name>
<feature type="signal peptide" evidence="1">
    <location>
        <begin position="1"/>
        <end position="21"/>
    </location>
</feature>
<dbReference type="PROSITE" id="PS51257">
    <property type="entry name" value="PROKAR_LIPOPROTEIN"/>
    <property type="match status" value="1"/>
</dbReference>
<reference evidence="2 3" key="1">
    <citation type="journal article" date="2021" name="ISME Commun">
        <title>Automated analysis of genomic sequences facilitates high-throughput and comprehensive description of bacteria.</title>
        <authorList>
            <person name="Hitch T.C.A."/>
        </authorList>
    </citation>
    <scope>NUCLEOTIDE SEQUENCE [LARGE SCALE GENOMIC DNA]</scope>
    <source>
        <strain evidence="3">f_CCE</strain>
    </source>
</reference>
<feature type="chain" id="PRO_5046153681" evidence="1">
    <location>
        <begin position="22"/>
        <end position="271"/>
    </location>
</feature>
<evidence type="ECO:0000313" key="2">
    <source>
        <dbReference type="EMBL" id="MCU6801105.1"/>
    </source>
</evidence>
<comment type="caution">
    <text evidence="2">The sequence shown here is derived from an EMBL/GenBank/DDBJ whole genome shotgun (WGS) entry which is preliminary data.</text>
</comment>
<organism evidence="2 3">
    <name type="scientific">Alitiscatomonas aceti</name>
    <dbReference type="NCBI Taxonomy" id="2981724"/>
    <lineage>
        <taxon>Bacteria</taxon>
        <taxon>Bacillati</taxon>
        <taxon>Bacillota</taxon>
        <taxon>Clostridia</taxon>
        <taxon>Lachnospirales</taxon>
        <taxon>Lachnospiraceae</taxon>
        <taxon>Alitiscatomonas</taxon>
    </lineage>
</organism>
<sequence length="271" mass="29928">MRKVGKVLICLSVCVLGAACARTENIETIEESSVMVPASMPMSEIIAQEYAITQEETDSKENEEPVTIISSVEAESVNEQSEHQDNIDMKMEIGVSDILIPEIPYLAETPFMVADIEHVLVYDSELEKIEGYEGANGHYNYWKGEGIEYVTHSSQKNLAGIVINNSDYSLASGIRVGMTELELIQTGYPFEKCKSEIDNGIGMIIFGSGLLRDKKGPLNMTDYDYIYAYVGSASADEIKNYGIDRTSCYSIVLLMKDDVIDEVILDLPTAG</sequence>
<evidence type="ECO:0000313" key="3">
    <source>
        <dbReference type="Proteomes" id="UP001652395"/>
    </source>
</evidence>
<protein>
    <submittedName>
        <fullName evidence="2">Uncharacterized protein</fullName>
    </submittedName>
</protein>
<dbReference type="Proteomes" id="UP001652395">
    <property type="component" value="Unassembled WGS sequence"/>
</dbReference>
<keyword evidence="1" id="KW-0732">Signal</keyword>
<gene>
    <name evidence="2" type="ORF">OCV69_14405</name>
</gene>